<keyword evidence="3" id="KW-0560">Oxidoreductase</keyword>
<dbReference type="InterPro" id="IPR042095">
    <property type="entry name" value="SUMF_sf"/>
</dbReference>
<dbReference type="InterPro" id="IPR024775">
    <property type="entry name" value="DinB-like"/>
</dbReference>
<dbReference type="InterPro" id="IPR019257">
    <property type="entry name" value="MeTrfase_dom"/>
</dbReference>
<dbReference type="InterPro" id="IPR051128">
    <property type="entry name" value="EgtD_Methyltrsf_superfamily"/>
</dbReference>
<protein>
    <submittedName>
        <fullName evidence="10">Uncharacterized protein</fullName>
    </submittedName>
</protein>
<keyword evidence="1" id="KW-0489">Methyltransferase</keyword>
<dbReference type="Pfam" id="PF07942">
    <property type="entry name" value="CARME"/>
    <property type="match status" value="1"/>
</dbReference>
<dbReference type="InterPro" id="IPR005532">
    <property type="entry name" value="SUMF_dom"/>
</dbReference>
<dbReference type="InterPro" id="IPR012901">
    <property type="entry name" value="CARME"/>
</dbReference>
<evidence type="ECO:0000256" key="3">
    <source>
        <dbReference type="ARBA" id="ARBA00023002"/>
    </source>
</evidence>
<evidence type="ECO:0000256" key="4">
    <source>
        <dbReference type="ARBA" id="ARBA00023004"/>
    </source>
</evidence>
<dbReference type="Gene3D" id="3.90.1580.10">
    <property type="entry name" value="paralog of FGE (formylglycine-generating enzyme)"/>
    <property type="match status" value="1"/>
</dbReference>
<dbReference type="Pfam" id="PF12867">
    <property type="entry name" value="DinB_2"/>
    <property type="match status" value="1"/>
</dbReference>
<feature type="domain" description="Histidine-specific methyltransferase SAM-dependent" evidence="8">
    <location>
        <begin position="268"/>
        <end position="442"/>
    </location>
</feature>
<evidence type="ECO:0000259" key="7">
    <source>
        <dbReference type="Pfam" id="PF03781"/>
    </source>
</evidence>
<reference evidence="10" key="1">
    <citation type="submission" date="2021-01" db="EMBL/GenBank/DDBJ databases">
        <authorList>
            <person name="Kaushik A."/>
        </authorList>
    </citation>
    <scope>NUCLEOTIDE SEQUENCE</scope>
    <source>
        <strain evidence="10">AG2-2IIIB</strain>
    </source>
</reference>
<comment type="caution">
    <text evidence="10">The sequence shown here is derived from an EMBL/GenBank/DDBJ whole genome shotgun (WGS) entry which is preliminary data.</text>
</comment>
<feature type="compositionally biased region" description="Low complexity" evidence="6">
    <location>
        <begin position="218"/>
        <end position="229"/>
    </location>
</feature>
<dbReference type="Gene3D" id="3.40.50.150">
    <property type="entry name" value="Vaccinia Virus protein VP39"/>
    <property type="match status" value="1"/>
</dbReference>
<evidence type="ECO:0000313" key="11">
    <source>
        <dbReference type="Proteomes" id="UP000663843"/>
    </source>
</evidence>
<dbReference type="Pfam" id="PF10017">
    <property type="entry name" value="Methyltransf_33"/>
    <property type="match status" value="2"/>
</dbReference>
<dbReference type="EMBL" id="CAJMWT010001504">
    <property type="protein sequence ID" value="CAE6406125.1"/>
    <property type="molecule type" value="Genomic_DNA"/>
</dbReference>
<dbReference type="SMART" id="SM01296">
    <property type="entry name" value="N2227"/>
    <property type="match status" value="1"/>
</dbReference>
<evidence type="ECO:0000313" key="10">
    <source>
        <dbReference type="EMBL" id="CAE6406125.1"/>
    </source>
</evidence>
<feature type="domain" description="Sulfatase-modifying factor enzyme-like" evidence="7">
    <location>
        <begin position="707"/>
        <end position="883"/>
    </location>
</feature>
<keyword evidence="2" id="KW-0808">Transferase</keyword>
<dbReference type="PANTHER" id="PTHR43397:SF1">
    <property type="entry name" value="ERGOTHIONEINE BIOSYNTHESIS PROTEIN 1"/>
    <property type="match status" value="1"/>
</dbReference>
<dbReference type="GO" id="GO:0032259">
    <property type="term" value="P:methylation"/>
    <property type="evidence" value="ECO:0007669"/>
    <property type="project" value="UniProtKB-KW"/>
</dbReference>
<evidence type="ECO:0000256" key="5">
    <source>
        <dbReference type="ARBA" id="ARBA00037882"/>
    </source>
</evidence>
<sequence length="1349" mass="150583">MDPLIIDVRENASGDISPSNFVVDAIIEGLSKPPGQRSLPTLLLYNERGLRLYDDITTKADEYYPFGCEEQILADHADEIVRVMGAAQRDSEVVIELGAGALRKTSHFLLALARAAKPANAGESPKTSYYALDLERPELVRTLRELSAGIGKELDSRVSFGGMWGTYDGGIAFVKRGGLSELQLKKEVSSKLNDLETERGRPVDRAPVVRTAQPTPTPSESNSSSAPQEGALAAPVVATVTGSATQTPNRSALPTPPSSLPSPTDKTTSTPIQLLFLGSSIGNFTPDESVGFLRSLPLRAGSGDTLLLGLDQKNDPDLVQLAYDDRQGYTRAFALNGIQHAEEVTEGLIDSNKWSYVEKYNATIGRHEGYYRSSVKQTIKLPVSNVHPRGDTVELDEGELVNFEYSYKYSDPDALALFAAANLRVIRRWKDKKGLYSLWLLERSAFSFAIPFPSQPLASSINANHNQLSHGTSTLFPSVPTRREWAEAWKVVRRLTGAWDAITIGMIPQEMLHQKPIDLRHKCLFYLGHIPAFLDIHLTRLLNEKHTEPEYFKNIFERGIDPHVDDPTQIHPHSEVPEKDEEWPSLKEILSFRDRVRARLMKLYDDVESGKRVLTRTIGRVLWMTFEHEVSHAETLLYMLIQRAGSGTVPPATIVPDWETLAKEWDTEVRAKSNAPALVRIGPSEVTIGHDDFEAEDASAPEGWESSYEFGWDNEHPKRSVSIGSVDVSTRPITNGDYRAFLLKQSRLGDSDLPASWVRVDNQVRVRTLYGPVDFDVAKHWPLVASYNEIADYAQAQGGRLPTEAELLAFRDLCDGTSAGQGNFGYKNWHYIPPRPSTREERGHNGGVWEWTSTLMHAHEGYVPSIRYPGYSSDFHDQKHHIVVVAWDTTTRLAATENTSRFPTFSSLPSSPAFLWQAQKTSLNLISCLLCSYRVYSELSSKQRGLRDLRGRHARIATEIGYNKKLDRFREAITVNNLVASNIVKHAILQKDPVPSDVAVLGAYGANRWSDDGPTDLSRVVEALKHCVRDWSMDADEERTRVFAPILDVLRQVPVHQRSETKVLVPGAGLCRLAWEIARMGFDVTANEVSSYMTLPFRMLLDKTATPTVNCHNVCPHYSWFSHTRSNDSLFQSALFPDILPRVDKDGVLIDCRTSDTTKDSETSDDLYPSGGKFELIESDFLSLSSPSRSKTNDNPVPQDLSEPSPLSVVPVKPSDRGYDFIVTLFFIDTATNILAYLDQIHALLRSNRRLAATRPDSTLPVTGTWINLGPLLWPPGASLEPSLEEVLDLSERVGLGVVGDYDLAESSQEPANPVETRRTLECQYTANRAGMMKWMYQAEFWVAKRRDD</sequence>
<dbReference type="GO" id="GO:0008757">
    <property type="term" value="F:S-adenosylmethionine-dependent methyltransferase activity"/>
    <property type="evidence" value="ECO:0007669"/>
    <property type="project" value="InterPro"/>
</dbReference>
<accession>A0A8H2WXM1</accession>
<keyword evidence="4" id="KW-0408">Iron</keyword>
<name>A0A8H2WXM1_9AGAM</name>
<dbReference type="InterPro" id="IPR016187">
    <property type="entry name" value="CTDL_fold"/>
</dbReference>
<dbReference type="SUPFAM" id="SSF56436">
    <property type="entry name" value="C-type lectin-like"/>
    <property type="match status" value="1"/>
</dbReference>
<feature type="region of interest" description="Disordered" evidence="6">
    <location>
        <begin position="1184"/>
        <end position="1209"/>
    </location>
</feature>
<comment type="pathway">
    <text evidence="5">Amino-acid biosynthesis; ergothioneine biosynthesis.</text>
</comment>
<evidence type="ECO:0000259" key="9">
    <source>
        <dbReference type="Pfam" id="PF12867"/>
    </source>
</evidence>
<feature type="domain" description="DinB-like" evidence="9">
    <location>
        <begin position="502"/>
        <end position="635"/>
    </location>
</feature>
<feature type="compositionally biased region" description="Polar residues" evidence="6">
    <location>
        <begin position="240"/>
        <end position="250"/>
    </location>
</feature>
<evidence type="ECO:0000259" key="8">
    <source>
        <dbReference type="Pfam" id="PF10017"/>
    </source>
</evidence>
<dbReference type="InterPro" id="IPR029063">
    <property type="entry name" value="SAM-dependent_MTases_sf"/>
</dbReference>
<evidence type="ECO:0000256" key="2">
    <source>
        <dbReference type="ARBA" id="ARBA00022679"/>
    </source>
</evidence>
<feature type="compositionally biased region" description="Basic and acidic residues" evidence="6">
    <location>
        <begin position="189"/>
        <end position="204"/>
    </location>
</feature>
<dbReference type="Pfam" id="PF03781">
    <property type="entry name" value="FGE-sulfatase"/>
    <property type="match status" value="1"/>
</dbReference>
<dbReference type="Proteomes" id="UP000663843">
    <property type="component" value="Unassembled WGS sequence"/>
</dbReference>
<gene>
    <name evidence="10" type="ORF">RDB_LOCUS39785</name>
</gene>
<dbReference type="SUPFAM" id="SSF53335">
    <property type="entry name" value="S-adenosyl-L-methionine-dependent methyltransferases"/>
    <property type="match status" value="1"/>
</dbReference>
<dbReference type="PANTHER" id="PTHR43397">
    <property type="entry name" value="ERGOTHIONEINE BIOSYNTHESIS PROTEIN 1"/>
    <property type="match status" value="1"/>
</dbReference>
<feature type="region of interest" description="Disordered" evidence="6">
    <location>
        <begin position="189"/>
        <end position="268"/>
    </location>
</feature>
<evidence type="ECO:0000256" key="6">
    <source>
        <dbReference type="SAM" id="MobiDB-lite"/>
    </source>
</evidence>
<feature type="domain" description="Histidine-specific methyltransferase SAM-dependent" evidence="8">
    <location>
        <begin position="24"/>
        <end position="172"/>
    </location>
</feature>
<proteinExistence type="predicted"/>
<organism evidence="10 11">
    <name type="scientific">Rhizoctonia solani</name>
    <dbReference type="NCBI Taxonomy" id="456999"/>
    <lineage>
        <taxon>Eukaryota</taxon>
        <taxon>Fungi</taxon>
        <taxon>Dikarya</taxon>
        <taxon>Basidiomycota</taxon>
        <taxon>Agaricomycotina</taxon>
        <taxon>Agaricomycetes</taxon>
        <taxon>Cantharellales</taxon>
        <taxon>Ceratobasidiaceae</taxon>
        <taxon>Rhizoctonia</taxon>
    </lineage>
</organism>
<evidence type="ECO:0000256" key="1">
    <source>
        <dbReference type="ARBA" id="ARBA00022603"/>
    </source>
</evidence>